<feature type="compositionally biased region" description="Low complexity" evidence="1">
    <location>
        <begin position="499"/>
        <end position="509"/>
    </location>
</feature>
<dbReference type="InterPro" id="IPR006597">
    <property type="entry name" value="Sel1-like"/>
</dbReference>
<dbReference type="Pfam" id="PF08238">
    <property type="entry name" value="Sel1"/>
    <property type="match status" value="4"/>
</dbReference>
<feature type="compositionally biased region" description="Basic and acidic residues" evidence="1">
    <location>
        <begin position="464"/>
        <end position="475"/>
    </location>
</feature>
<feature type="region of interest" description="Disordered" evidence="1">
    <location>
        <begin position="1"/>
        <end position="22"/>
    </location>
</feature>
<dbReference type="OrthoDB" id="5295703at2"/>
<accession>A0A1I7MXS0</accession>
<dbReference type="InterPro" id="IPR011990">
    <property type="entry name" value="TPR-like_helical_dom_sf"/>
</dbReference>
<evidence type="ECO:0000256" key="1">
    <source>
        <dbReference type="SAM" id="MobiDB-lite"/>
    </source>
</evidence>
<evidence type="ECO:0000313" key="3">
    <source>
        <dbReference type="Proteomes" id="UP000199423"/>
    </source>
</evidence>
<feature type="region of interest" description="Disordered" evidence="1">
    <location>
        <begin position="570"/>
        <end position="645"/>
    </location>
</feature>
<proteinExistence type="predicted"/>
<feature type="compositionally biased region" description="Polar residues" evidence="1">
    <location>
        <begin position="1"/>
        <end position="19"/>
    </location>
</feature>
<feature type="compositionally biased region" description="Low complexity" evidence="1">
    <location>
        <begin position="596"/>
        <end position="607"/>
    </location>
</feature>
<feature type="region of interest" description="Disordered" evidence="1">
    <location>
        <begin position="449"/>
        <end position="475"/>
    </location>
</feature>
<dbReference type="InterPro" id="IPR050767">
    <property type="entry name" value="Sel1_AlgK"/>
</dbReference>
<dbReference type="Gene3D" id="1.25.40.10">
    <property type="entry name" value="Tetratricopeptide repeat domain"/>
    <property type="match status" value="1"/>
</dbReference>
<dbReference type="Proteomes" id="UP000199423">
    <property type="component" value="Unassembled WGS sequence"/>
</dbReference>
<sequence>MSNSELSAGYSQDQDASSGDDNRVELKAMLDVIAAQLVDADRRHTAALAEMQERIDGMGREADALRPRVPEEFAPAFVRIEAAMAELAQRLSDPADVKTTANDKRTISGSSRFNDPYGSMMPMALRSAHNEARDRDDEFAKRAPGVDTFDVIDSVPGDATDPWDRAAADALAGLYETSDVNFAPKAHYSSGSVARAGSGQSIDEAWLEGKFAEIAQGIEQSLAAMRPDNGISEINQRFDQFERQFAKLFAGVATHDDLAAVHLIESHVAEVVNHLVQTQDQLERLNIIEAQLASISHTLADVQGVPVDAITGAVPVQRAPDVDAIARAAAEQTAQRFADLRADDRHSAADELRPLIERMMSQNRQGEEQTAALLDTMQQAMIRLLDRVDSIEFVQQAAPSPTPDSRQYRSGSFGGETQRRPELVEVNDDDIDEALGAVFAEISARPSVASVLARPREASPSSEEAIRKGEKSRQDFVADARRAKMRLAAEQDETAGGPAASVSISSSASEGPMAAPPAGSRPIRPAAVPSKKASGPSAPSPRLMVIAAVALIALGGLWYTFGFGKGHVSEPSSVQQVEPGMSPQANGGETGGSTDAAKSVPASSSPAGHEDKAADPSLGANGPRGDLAPGDGRRENTASDAAPRRVTALPMLGVAVDLDQPVTAAGLEQAKRHQAMAEMSGQLGNAAARLGDGSSVPASMVPSEAQTEGAKADLTTGSVSTAPSNTSSSQTSASKSSPLDMPPATVGPLSLRLAAANGDPSAQFEVGARLAEGKGTTQSFQDAAKWYQRSADQGFAQSQYRLGTLYERGLGLKPDAAQAAVWYQRAAAQGNIKAMHNLAVLSANQNDQSPDYTTAAQWFEAAAQRGLADSQFNLAVLYENGLGVTRDMKRAFMWLSIAARGGDADAVRRRDILRGKLTAEEVKVADKMIAAWKPSPSSRDINDARTAGEIWKNNPKNGMNG</sequence>
<feature type="compositionally biased region" description="Low complexity" evidence="1">
    <location>
        <begin position="525"/>
        <end position="539"/>
    </location>
</feature>
<protein>
    <submittedName>
        <fullName evidence="2">Localization factor PodJL</fullName>
    </submittedName>
</protein>
<organism evidence="2 3">
    <name type="scientific">Hyphomicrobium facile</name>
    <dbReference type="NCBI Taxonomy" id="51670"/>
    <lineage>
        <taxon>Bacteria</taxon>
        <taxon>Pseudomonadati</taxon>
        <taxon>Pseudomonadota</taxon>
        <taxon>Alphaproteobacteria</taxon>
        <taxon>Hyphomicrobiales</taxon>
        <taxon>Hyphomicrobiaceae</taxon>
        <taxon>Hyphomicrobium</taxon>
    </lineage>
</organism>
<evidence type="ECO:0000313" key="2">
    <source>
        <dbReference type="EMBL" id="SFV27136.1"/>
    </source>
</evidence>
<feature type="region of interest" description="Disordered" evidence="1">
    <location>
        <begin position="687"/>
        <end position="743"/>
    </location>
</feature>
<feature type="region of interest" description="Disordered" evidence="1">
    <location>
        <begin position="488"/>
        <end position="539"/>
    </location>
</feature>
<reference evidence="3" key="1">
    <citation type="submission" date="2016-10" db="EMBL/GenBank/DDBJ databases">
        <authorList>
            <person name="Varghese N."/>
            <person name="Submissions S."/>
        </authorList>
    </citation>
    <scope>NUCLEOTIDE SEQUENCE [LARGE SCALE GENOMIC DNA]</scope>
    <source>
        <strain evidence="3">DSM 1565</strain>
    </source>
</reference>
<name>A0A1I7MXS0_9HYPH</name>
<feature type="compositionally biased region" description="Polar residues" evidence="1">
    <location>
        <begin position="397"/>
        <end position="410"/>
    </location>
</feature>
<feature type="region of interest" description="Disordered" evidence="1">
    <location>
        <begin position="934"/>
        <end position="961"/>
    </location>
</feature>
<dbReference type="SUPFAM" id="SSF81901">
    <property type="entry name" value="HCP-like"/>
    <property type="match status" value="1"/>
</dbReference>
<feature type="region of interest" description="Disordered" evidence="1">
    <location>
        <begin position="396"/>
        <end position="423"/>
    </location>
</feature>
<dbReference type="PANTHER" id="PTHR11102:SF160">
    <property type="entry name" value="ERAD-ASSOCIATED E3 UBIQUITIN-PROTEIN LIGASE COMPONENT HRD3"/>
    <property type="match status" value="1"/>
</dbReference>
<dbReference type="EMBL" id="FPCH01000001">
    <property type="protein sequence ID" value="SFV27136.1"/>
    <property type="molecule type" value="Genomic_DNA"/>
</dbReference>
<gene>
    <name evidence="2" type="ORF">SAMN04488557_0687</name>
</gene>
<feature type="compositionally biased region" description="Low complexity" evidence="1">
    <location>
        <begin position="718"/>
        <end position="737"/>
    </location>
</feature>
<dbReference type="STRING" id="51670.SAMN04488557_0687"/>
<keyword evidence="3" id="KW-1185">Reference proteome</keyword>
<dbReference type="PANTHER" id="PTHR11102">
    <property type="entry name" value="SEL-1-LIKE PROTEIN"/>
    <property type="match status" value="1"/>
</dbReference>
<dbReference type="RefSeq" id="WP_143111315.1">
    <property type="nucleotide sequence ID" value="NZ_FPCH01000001.1"/>
</dbReference>
<dbReference type="AlphaFoldDB" id="A0A1I7MXS0"/>
<dbReference type="SMART" id="SM00671">
    <property type="entry name" value="SEL1"/>
    <property type="match status" value="4"/>
</dbReference>